<dbReference type="RefSeq" id="WP_152351013.1">
    <property type="nucleotide sequence ID" value="NZ_WBSN01000020.1"/>
</dbReference>
<proteinExistence type="predicted"/>
<evidence type="ECO:0000313" key="1">
    <source>
        <dbReference type="EMBL" id="NEG78734.1"/>
    </source>
</evidence>
<keyword evidence="2" id="KW-1185">Reference proteome</keyword>
<sequence length="395" mass="47148">MKIIAFYLPQFHNIPENDEWWGDGFTEWTNVKKAKPIFKGHHQPRVPLNNNYYNLLDDNVKIWQADLAKKYGIYGFCYYHYWFSGKMLLQKPMEQMLANKKVDIPFCICWANEPWTKAWVGEEKKQLIPQEYGGKQEWKEHFEYLLPFFKDERYIKKDGKPFFVFYRPNIVPCMKEMIDYWNELAIEHGFKGISFAFQSGDYDWDNNKEANYFDYDIEFQPPYASHWIYSNDGRIVAFLKKMRRLLGGWAGKHFGIDIYRYGTAQYKKMTGQTIVNYDQFWQKIINAKPVRKNSIPGAFVRWDNTPRHGDRGQVNVGTPEKFEHYLSQQIKHARDAYNEDMIFMYAWNEWAEGGYLEPDEENGYKYLEAVRDALQENDEFPAYPSAFHNEDAARA</sequence>
<dbReference type="PANTHER" id="PTHR41244">
    <property type="entry name" value="RHAMNAN SYNTHESIS F"/>
    <property type="match status" value="1"/>
</dbReference>
<dbReference type="PANTHER" id="PTHR41244:SF1">
    <property type="entry name" value="GLYCOSYLTRANSFERASE"/>
    <property type="match status" value="1"/>
</dbReference>
<dbReference type="OrthoDB" id="9815339at2"/>
<keyword evidence="1" id="KW-0808">Transferase</keyword>
<protein>
    <submittedName>
        <fullName evidence="1">Glycosyl transferase</fullName>
    </submittedName>
</protein>
<comment type="caution">
    <text evidence="1">The sequence shown here is derived from an EMBL/GenBank/DDBJ whole genome shotgun (WGS) entry which is preliminary data.</text>
</comment>
<dbReference type="InterPro" id="IPR032719">
    <property type="entry name" value="WbsX"/>
</dbReference>
<dbReference type="Pfam" id="PF14307">
    <property type="entry name" value="Glyco_tran_WbsX"/>
    <property type="match status" value="1"/>
</dbReference>
<organism evidence="1 2">
    <name type="scientific">Bifidobacterium avesanii</name>
    <dbReference type="NCBI Taxonomy" id="1798157"/>
    <lineage>
        <taxon>Bacteria</taxon>
        <taxon>Bacillati</taxon>
        <taxon>Actinomycetota</taxon>
        <taxon>Actinomycetes</taxon>
        <taxon>Bifidobacteriales</taxon>
        <taxon>Bifidobacteriaceae</taxon>
        <taxon>Bifidobacterium</taxon>
    </lineage>
</organism>
<dbReference type="GO" id="GO:0016740">
    <property type="term" value="F:transferase activity"/>
    <property type="evidence" value="ECO:0007669"/>
    <property type="project" value="UniProtKB-KW"/>
</dbReference>
<dbReference type="CDD" id="cd11579">
    <property type="entry name" value="Glyco_tran_WbsX"/>
    <property type="match status" value="1"/>
</dbReference>
<accession>A0A7K3TJA1</accession>
<reference evidence="1 2" key="1">
    <citation type="submission" date="2019-10" db="EMBL/GenBank/DDBJ databases">
        <title>Bifidobacterium from non-human primates.</title>
        <authorList>
            <person name="Modesto M."/>
        </authorList>
    </citation>
    <scope>NUCLEOTIDE SEQUENCE [LARGE SCALE GENOMIC DNA]</scope>
    <source>
        <strain evidence="1 2">TREC</strain>
    </source>
</reference>
<dbReference type="Gene3D" id="3.20.20.80">
    <property type="entry name" value="Glycosidases"/>
    <property type="match status" value="1"/>
</dbReference>
<dbReference type="Proteomes" id="UP000469763">
    <property type="component" value="Unassembled WGS sequence"/>
</dbReference>
<dbReference type="AlphaFoldDB" id="A0A7K3TJA1"/>
<gene>
    <name evidence="1" type="ORF">GFD22_07095</name>
</gene>
<evidence type="ECO:0000313" key="2">
    <source>
        <dbReference type="Proteomes" id="UP000469763"/>
    </source>
</evidence>
<name>A0A7K3TJA1_9BIFI</name>
<dbReference type="EMBL" id="WHZY01000009">
    <property type="protein sequence ID" value="NEG78734.1"/>
    <property type="molecule type" value="Genomic_DNA"/>
</dbReference>